<evidence type="ECO:0000256" key="3">
    <source>
        <dbReference type="ARBA" id="ARBA00022801"/>
    </source>
</evidence>
<dbReference type="SUPFAM" id="SSF53927">
    <property type="entry name" value="Cytidine deaminase-like"/>
    <property type="match status" value="1"/>
</dbReference>
<keyword evidence="2" id="KW-0545">Nucleotide biosynthesis</keyword>
<evidence type="ECO:0000256" key="1">
    <source>
        <dbReference type="ARBA" id="ARBA00001947"/>
    </source>
</evidence>
<reference evidence="7 8" key="1">
    <citation type="submission" date="2016-02" db="EMBL/GenBank/DDBJ databases">
        <title>Discovery of a natural microsporidian pathogen with a broad tissue tropism in Caenorhabditis elegans.</title>
        <authorList>
            <person name="Luallen R.J."/>
            <person name="Reinke A.W."/>
            <person name="Tong L."/>
            <person name="Botts M.R."/>
            <person name="Felix M.-A."/>
            <person name="Troemel E.R."/>
        </authorList>
    </citation>
    <scope>NUCLEOTIDE SEQUENCE [LARGE SCALE GENOMIC DNA]</scope>
    <source>
        <strain evidence="7 8">JUm2807</strain>
    </source>
</reference>
<dbReference type="AlphaFoldDB" id="A0A177EDZ4"/>
<organism evidence="7 8">
    <name type="scientific">Nematocida displodere</name>
    <dbReference type="NCBI Taxonomy" id="1805483"/>
    <lineage>
        <taxon>Eukaryota</taxon>
        <taxon>Fungi</taxon>
        <taxon>Fungi incertae sedis</taxon>
        <taxon>Microsporidia</taxon>
        <taxon>Nematocida</taxon>
    </lineage>
</organism>
<dbReference type="Gene3D" id="3.40.140.10">
    <property type="entry name" value="Cytidine Deaminase, domain 2"/>
    <property type="match status" value="1"/>
</dbReference>
<feature type="domain" description="CMP/dCMP-type deaminase" evidence="6">
    <location>
        <begin position="132"/>
        <end position="274"/>
    </location>
</feature>
<dbReference type="Proteomes" id="UP000185944">
    <property type="component" value="Unassembled WGS sequence"/>
</dbReference>
<dbReference type="CDD" id="cd01286">
    <property type="entry name" value="deoxycytidylate_deaminase"/>
    <property type="match status" value="1"/>
</dbReference>
<dbReference type="STRING" id="1805483.A0A177EDZ4"/>
<dbReference type="VEuPathDB" id="MicrosporidiaDB:NEDG_01767"/>
<dbReference type="EMBL" id="LTDL01000037">
    <property type="protein sequence ID" value="OAG30184.1"/>
    <property type="molecule type" value="Genomic_DNA"/>
</dbReference>
<dbReference type="EC" id="3.5.4.12" evidence="4"/>
<dbReference type="RefSeq" id="XP_067544659.1">
    <property type="nucleotide sequence ID" value="XM_067689185.1"/>
</dbReference>
<dbReference type="OrthoDB" id="6710946at2759"/>
<comment type="caution">
    <text evidence="7">The sequence shown here is derived from an EMBL/GenBank/DDBJ whole genome shotgun (WGS) entry which is preliminary data.</text>
</comment>
<evidence type="ECO:0000259" key="6">
    <source>
        <dbReference type="PROSITE" id="PS51747"/>
    </source>
</evidence>
<dbReference type="InterPro" id="IPR015517">
    <property type="entry name" value="dCMP_deaminase-rel"/>
</dbReference>
<protein>
    <recommendedName>
        <fullName evidence="5">dCMP deaminase</fullName>
        <ecNumber evidence="4">3.5.4.12</ecNumber>
    </recommendedName>
    <alternativeName>
        <fullName evidence="5">dCMP deaminase</fullName>
    </alternativeName>
</protein>
<dbReference type="GO" id="GO:0006231">
    <property type="term" value="P:dTMP biosynthetic process"/>
    <property type="evidence" value="ECO:0007669"/>
    <property type="project" value="EnsemblFungi"/>
</dbReference>
<evidence type="ECO:0000313" key="8">
    <source>
        <dbReference type="Proteomes" id="UP000185944"/>
    </source>
</evidence>
<accession>A0A177EDZ4</accession>
<evidence type="ECO:0000313" key="7">
    <source>
        <dbReference type="EMBL" id="OAG30184.1"/>
    </source>
</evidence>
<keyword evidence="3" id="KW-0378">Hydrolase</keyword>
<dbReference type="GeneID" id="93648117"/>
<dbReference type="GO" id="GO:0004132">
    <property type="term" value="F:dCMP deaminase activity"/>
    <property type="evidence" value="ECO:0007669"/>
    <property type="project" value="UniProtKB-EC"/>
</dbReference>
<sequence>MLFCLTSLLPHTSAKVAGIVKNEDILQLEYDSLLEERIMNEGLWSKNLLVVLKHPEDWHLFGKRPFSVLVHVVAEIEAADLADETFIARYNRYQHSLTDIRNSNFFTKPNLIETSLAQFTPKLLLEHATRPSWREYFMSLAMYAATRGGCMKRKVGAVIVKNNRVKAIGYNGTSTGSLNCCDGGCERCNNNARQGTELSDCFCIHAEESAFLECNPRDCAGAQLFTTVFPCRLCSRKIAQLKITEVFYLYEYGEDKVVTTMFSTAGVITHKLAL</sequence>
<dbReference type="PANTHER" id="PTHR11086">
    <property type="entry name" value="DEOXYCYTIDYLATE DEAMINASE-RELATED"/>
    <property type="match status" value="1"/>
</dbReference>
<dbReference type="PROSITE" id="PS51747">
    <property type="entry name" value="CYT_DCMP_DEAMINASES_2"/>
    <property type="match status" value="1"/>
</dbReference>
<dbReference type="Pfam" id="PF00383">
    <property type="entry name" value="dCMP_cyt_deam_1"/>
    <property type="match status" value="1"/>
</dbReference>
<evidence type="ECO:0000256" key="2">
    <source>
        <dbReference type="ARBA" id="ARBA00022727"/>
    </source>
</evidence>
<proteinExistence type="predicted"/>
<comment type="cofactor">
    <cofactor evidence="1">
        <name>Zn(2+)</name>
        <dbReference type="ChEBI" id="CHEBI:29105"/>
    </cofactor>
</comment>
<evidence type="ECO:0000256" key="4">
    <source>
        <dbReference type="ARBA" id="ARBA00038938"/>
    </source>
</evidence>
<dbReference type="InterPro" id="IPR002125">
    <property type="entry name" value="CMP_dCMP_dom"/>
</dbReference>
<dbReference type="GO" id="GO:0005737">
    <property type="term" value="C:cytoplasm"/>
    <property type="evidence" value="ECO:0007669"/>
    <property type="project" value="TreeGrafter"/>
</dbReference>
<dbReference type="PANTHER" id="PTHR11086:SF18">
    <property type="entry name" value="DEOXYCYTIDYLATE DEAMINASE"/>
    <property type="match status" value="1"/>
</dbReference>
<dbReference type="InterPro" id="IPR035105">
    <property type="entry name" value="Deoxycytidylate_deaminase_dom"/>
</dbReference>
<dbReference type="InterPro" id="IPR016193">
    <property type="entry name" value="Cytidine_deaminase-like"/>
</dbReference>
<evidence type="ECO:0000256" key="5">
    <source>
        <dbReference type="ARBA" id="ARBA00041763"/>
    </source>
</evidence>
<dbReference type="GO" id="GO:0006226">
    <property type="term" value="P:dUMP biosynthetic process"/>
    <property type="evidence" value="ECO:0007669"/>
    <property type="project" value="EnsemblFungi"/>
</dbReference>
<name>A0A177EDZ4_9MICR</name>
<gene>
    <name evidence="7" type="ORF">NEDG_01767</name>
</gene>
<keyword evidence="8" id="KW-1185">Reference proteome</keyword>